<feature type="domain" description="PPM-type phosphatase" evidence="3">
    <location>
        <begin position="168"/>
        <end position="381"/>
    </location>
</feature>
<dbReference type="InterPro" id="IPR003594">
    <property type="entry name" value="HATPase_dom"/>
</dbReference>
<keyword evidence="1" id="KW-0378">Hydrolase</keyword>
<keyword evidence="5" id="KW-1185">Reference proteome</keyword>
<dbReference type="SMART" id="SM00065">
    <property type="entry name" value="GAF"/>
    <property type="match status" value="1"/>
</dbReference>
<proteinExistence type="predicted"/>
<evidence type="ECO:0000256" key="1">
    <source>
        <dbReference type="ARBA" id="ARBA00022801"/>
    </source>
</evidence>
<dbReference type="InterPro" id="IPR052016">
    <property type="entry name" value="Bact_Sigma-Reg"/>
</dbReference>
<organism evidence="4 5">
    <name type="scientific">Litorilinea aerophila</name>
    <dbReference type="NCBI Taxonomy" id="1204385"/>
    <lineage>
        <taxon>Bacteria</taxon>
        <taxon>Bacillati</taxon>
        <taxon>Chloroflexota</taxon>
        <taxon>Caldilineae</taxon>
        <taxon>Caldilineales</taxon>
        <taxon>Caldilineaceae</taxon>
        <taxon>Litorilinea</taxon>
    </lineage>
</organism>
<dbReference type="InterPro" id="IPR003018">
    <property type="entry name" value="GAF"/>
</dbReference>
<dbReference type="GO" id="GO:0016791">
    <property type="term" value="F:phosphatase activity"/>
    <property type="evidence" value="ECO:0007669"/>
    <property type="project" value="TreeGrafter"/>
</dbReference>
<evidence type="ECO:0000313" key="5">
    <source>
        <dbReference type="Proteomes" id="UP000317371"/>
    </source>
</evidence>
<dbReference type="CDD" id="cd16936">
    <property type="entry name" value="HATPase_RsbW-like"/>
    <property type="match status" value="1"/>
</dbReference>
<dbReference type="SMART" id="SM00331">
    <property type="entry name" value="PP2C_SIG"/>
    <property type="match status" value="1"/>
</dbReference>
<dbReference type="Pfam" id="PF01590">
    <property type="entry name" value="GAF"/>
    <property type="match status" value="1"/>
</dbReference>
<dbReference type="InterPro" id="IPR029016">
    <property type="entry name" value="GAF-like_dom_sf"/>
</dbReference>
<comment type="caution">
    <text evidence="4">The sequence shown here is derived from an EMBL/GenBank/DDBJ whole genome shotgun (WGS) entry which is preliminary data.</text>
</comment>
<protein>
    <submittedName>
        <fullName evidence="4">SpoIIE family protein phosphatase</fullName>
    </submittedName>
</protein>
<gene>
    <name evidence="4" type="ORF">FKZ61_00805</name>
</gene>
<dbReference type="PANTHER" id="PTHR43156:SF2">
    <property type="entry name" value="STAGE II SPORULATION PROTEIN E"/>
    <property type="match status" value="1"/>
</dbReference>
<sequence length="538" mass="58590">MTMIAQITALWQRFTTNNSEQAGEPVVATSDSTPPAAVLPPVDIAPNDPLLAYLLHVNGPVEVERLKLDSPALESLKAAGTRLLVPLVSQGELIGVLNLGSRRSDQEYSSDDRKLLADLATQAAPAVRVAQLVRQQKLEAAERERVAQELKVARLIQQTLLPQSLPEIDGWQVAAYYQPARAVGGDFYDFRTLPDGRLAIIIGDVTDKGVPAALVMATTRTLLRAASERLVSPGAVLERVNDLLHPDIPARMFVTCLYAVLDPATGHLVYANAGHDLPYTTGPSGVIELEARGMPLGLMPGMHYEEKEVTLAPGDTVLFYSDGLVEAHDPEREMYGFPKLREELAGFEGDDLVTYLLDTLHAFTGPGWEQEDDVTLVTVRYDGPSSVQREDPVQKGEVALLANFEVPSAPGNERRAMNQIAEAVASLDLPPDCLEKLKTAVAEATMNAMEHGNQYREDLPVHIRAEVEGTRLRVSITDHGGGAQIPEATTPDIDLKLAGLESPRGWGLFLIKSMVDEMNVHTDDEHHTVELVVNLDKT</sequence>
<dbReference type="InParanoid" id="A0A540VMF9"/>
<name>A0A540VMF9_9CHLR</name>
<dbReference type="PANTHER" id="PTHR43156">
    <property type="entry name" value="STAGE II SPORULATION PROTEIN E-RELATED"/>
    <property type="match status" value="1"/>
</dbReference>
<dbReference type="Pfam" id="PF07228">
    <property type="entry name" value="SpoIIE"/>
    <property type="match status" value="1"/>
</dbReference>
<dbReference type="Pfam" id="PF13581">
    <property type="entry name" value="HATPase_c_2"/>
    <property type="match status" value="1"/>
</dbReference>
<evidence type="ECO:0000259" key="2">
    <source>
        <dbReference type="SMART" id="SM00065"/>
    </source>
</evidence>
<dbReference type="Gene3D" id="3.30.565.10">
    <property type="entry name" value="Histidine kinase-like ATPase, C-terminal domain"/>
    <property type="match status" value="1"/>
</dbReference>
<dbReference type="SUPFAM" id="SSF55781">
    <property type="entry name" value="GAF domain-like"/>
    <property type="match status" value="1"/>
</dbReference>
<dbReference type="InterPro" id="IPR036890">
    <property type="entry name" value="HATPase_C_sf"/>
</dbReference>
<dbReference type="InterPro" id="IPR001932">
    <property type="entry name" value="PPM-type_phosphatase-like_dom"/>
</dbReference>
<dbReference type="InterPro" id="IPR036457">
    <property type="entry name" value="PPM-type-like_dom_sf"/>
</dbReference>
<evidence type="ECO:0000313" key="4">
    <source>
        <dbReference type="EMBL" id="TQE97950.1"/>
    </source>
</evidence>
<dbReference type="Proteomes" id="UP000317371">
    <property type="component" value="Unassembled WGS sequence"/>
</dbReference>
<dbReference type="SUPFAM" id="SSF55874">
    <property type="entry name" value="ATPase domain of HSP90 chaperone/DNA topoisomerase II/histidine kinase"/>
    <property type="match status" value="1"/>
</dbReference>
<reference evidence="4 5" key="1">
    <citation type="submission" date="2019-06" db="EMBL/GenBank/DDBJ databases">
        <title>Genome sequence of Litorilinea aerophila BAA-2444.</title>
        <authorList>
            <person name="Maclea K.S."/>
            <person name="Maurais E.G."/>
            <person name="Iannazzi L.C."/>
        </authorList>
    </citation>
    <scope>NUCLEOTIDE SEQUENCE [LARGE SCALE GENOMIC DNA]</scope>
    <source>
        <strain evidence="4 5">ATCC BAA-2444</strain>
    </source>
</reference>
<dbReference type="Gene3D" id="3.30.450.40">
    <property type="match status" value="1"/>
</dbReference>
<dbReference type="SUPFAM" id="SSF81606">
    <property type="entry name" value="PP2C-like"/>
    <property type="match status" value="1"/>
</dbReference>
<dbReference type="EMBL" id="VIGC01000001">
    <property type="protein sequence ID" value="TQE97950.1"/>
    <property type="molecule type" value="Genomic_DNA"/>
</dbReference>
<feature type="domain" description="GAF" evidence="2">
    <location>
        <begin position="6"/>
        <end position="137"/>
    </location>
</feature>
<dbReference type="AlphaFoldDB" id="A0A540VMF9"/>
<dbReference type="Gene3D" id="3.60.40.10">
    <property type="entry name" value="PPM-type phosphatase domain"/>
    <property type="match status" value="1"/>
</dbReference>
<evidence type="ECO:0000259" key="3">
    <source>
        <dbReference type="SMART" id="SM00331"/>
    </source>
</evidence>
<dbReference type="OrthoDB" id="311592at2"/>
<accession>A0A540VMF9</accession>